<protein>
    <submittedName>
        <fullName evidence="1">Uncharacterized protein</fullName>
    </submittedName>
</protein>
<evidence type="ECO:0000313" key="1">
    <source>
        <dbReference type="EMBL" id="QHU16681.1"/>
    </source>
</evidence>
<proteinExistence type="predicted"/>
<reference evidence="1" key="1">
    <citation type="journal article" date="2020" name="Nature">
        <title>Giant virus diversity and host interactions through global metagenomics.</title>
        <authorList>
            <person name="Schulz F."/>
            <person name="Roux S."/>
            <person name="Paez-Espino D."/>
            <person name="Jungbluth S."/>
            <person name="Walsh D.A."/>
            <person name="Denef V.J."/>
            <person name="McMahon K.D."/>
            <person name="Konstantinidis K.T."/>
            <person name="Eloe-Fadrosh E.A."/>
            <person name="Kyrpides N.C."/>
            <person name="Woyke T."/>
        </authorList>
    </citation>
    <scope>NUCLEOTIDE SEQUENCE</scope>
    <source>
        <strain evidence="1">GVMAG-S-3300012000-53</strain>
    </source>
</reference>
<name>A0A6C0KHK6_9ZZZZ</name>
<dbReference type="AlphaFoldDB" id="A0A6C0KHK6"/>
<accession>A0A6C0KHK6</accession>
<dbReference type="EMBL" id="MN740888">
    <property type="protein sequence ID" value="QHU16681.1"/>
    <property type="molecule type" value="Genomic_DNA"/>
</dbReference>
<sequence>MNFNQNYLIPGVVHGCEFGQHERVDELNDRLSSRHFPDIPLEPNYNIRPVPTKYALFPVVNRRQKVAEPLLQYVEHNPYINFNPASSKSNVKGFQKNVDTETILRNQTNALQHGADQGVYVPSSKSDLYNVSVVSTPGEQTHPLLFARPTFSNAIHPNVMSNEIGKSQFFNHTRTQLRNL</sequence>
<organism evidence="1">
    <name type="scientific">viral metagenome</name>
    <dbReference type="NCBI Taxonomy" id="1070528"/>
    <lineage>
        <taxon>unclassified sequences</taxon>
        <taxon>metagenomes</taxon>
        <taxon>organismal metagenomes</taxon>
    </lineage>
</organism>